<sequence length="115" mass="13270">MKYENLDVWKKSFSLSLFVYQVFNDLRDFGLKDQMCRCAVSVPSNIAEGYERYSDKERAYFLSVAKGSVGELKTQLMIAFELGYINHEQTEFALNECEVIGRMLGKLIYVIKSSL</sequence>
<name>A0A0F9BJ71_9ZZZZ</name>
<accession>A0A0F9BJ71</accession>
<protein>
    <recommendedName>
        <fullName evidence="2">Four helix bundle protein</fullName>
    </recommendedName>
</protein>
<dbReference type="SUPFAM" id="SSF158446">
    <property type="entry name" value="IVS-encoded protein-like"/>
    <property type="match status" value="1"/>
</dbReference>
<dbReference type="InterPro" id="IPR012657">
    <property type="entry name" value="23S_rRNA-intervening_sequence"/>
</dbReference>
<dbReference type="EMBL" id="LAZR01037538">
    <property type="protein sequence ID" value="KKL21944.1"/>
    <property type="molecule type" value="Genomic_DNA"/>
</dbReference>
<evidence type="ECO:0008006" key="2">
    <source>
        <dbReference type="Google" id="ProtNLM"/>
    </source>
</evidence>
<dbReference type="Gene3D" id="1.20.1440.60">
    <property type="entry name" value="23S rRNA-intervening sequence"/>
    <property type="match status" value="1"/>
</dbReference>
<reference evidence="1" key="1">
    <citation type="journal article" date="2015" name="Nature">
        <title>Complex archaea that bridge the gap between prokaryotes and eukaryotes.</title>
        <authorList>
            <person name="Spang A."/>
            <person name="Saw J.H."/>
            <person name="Jorgensen S.L."/>
            <person name="Zaremba-Niedzwiedzka K."/>
            <person name="Martijn J."/>
            <person name="Lind A.E."/>
            <person name="van Eijk R."/>
            <person name="Schleper C."/>
            <person name="Guy L."/>
            <person name="Ettema T.J."/>
        </authorList>
    </citation>
    <scope>NUCLEOTIDE SEQUENCE</scope>
</reference>
<comment type="caution">
    <text evidence="1">The sequence shown here is derived from an EMBL/GenBank/DDBJ whole genome shotgun (WGS) entry which is preliminary data.</text>
</comment>
<dbReference type="AlphaFoldDB" id="A0A0F9BJ71"/>
<dbReference type="NCBIfam" id="NF008912">
    <property type="entry name" value="PRK12275.1-6"/>
    <property type="match status" value="1"/>
</dbReference>
<gene>
    <name evidence="1" type="ORF">LCGC14_2440400</name>
</gene>
<dbReference type="InterPro" id="IPR036583">
    <property type="entry name" value="23S_rRNA_IVS_sf"/>
</dbReference>
<dbReference type="PANTHER" id="PTHR38471">
    <property type="entry name" value="FOUR HELIX BUNDLE PROTEIN"/>
    <property type="match status" value="1"/>
</dbReference>
<dbReference type="CDD" id="cd16377">
    <property type="entry name" value="23S_rRNA_IVP_like"/>
    <property type="match status" value="1"/>
</dbReference>
<organism evidence="1">
    <name type="scientific">marine sediment metagenome</name>
    <dbReference type="NCBI Taxonomy" id="412755"/>
    <lineage>
        <taxon>unclassified sequences</taxon>
        <taxon>metagenomes</taxon>
        <taxon>ecological metagenomes</taxon>
    </lineage>
</organism>
<dbReference type="NCBIfam" id="TIGR02436">
    <property type="entry name" value="four helix bundle protein"/>
    <property type="match status" value="1"/>
</dbReference>
<evidence type="ECO:0000313" key="1">
    <source>
        <dbReference type="EMBL" id="KKL21944.1"/>
    </source>
</evidence>
<dbReference type="PANTHER" id="PTHR38471:SF2">
    <property type="entry name" value="FOUR HELIX BUNDLE PROTEIN"/>
    <property type="match status" value="1"/>
</dbReference>
<proteinExistence type="predicted"/>
<dbReference type="Pfam" id="PF05635">
    <property type="entry name" value="23S_rRNA_IVP"/>
    <property type="match status" value="1"/>
</dbReference>